<name>A0A9E8G8N1_9VIRU</name>
<sequence length="253" mass="30416">MYLTERFFFEHKNFFSLITKNNNKKNNYNYLDYTIFYIENEILLSFLIIFLSDKILCKFFGKKARYYQLHSFINLLITYRIFPDIKNFFISPINAYRLIDNNLDSYLIISLHFYHILISKSLNFIEIVHHLIFVALGVFPVIFYINSNQIYLGYIACAGLPGVFEYGLLSLLKNNKISLYTQKYYTAYLYNYFRYPLALYGCYLNLTLWKYNNILKNDSLYMSIYINILLFINGSVFNQLTLKSYYNKNFNFN</sequence>
<feature type="transmembrane region" description="Helical" evidence="1">
    <location>
        <begin position="127"/>
        <end position="145"/>
    </location>
</feature>
<dbReference type="EMBL" id="OP765584">
    <property type="protein sequence ID" value="UZT29170.1"/>
    <property type="molecule type" value="Genomic_DNA"/>
</dbReference>
<feature type="transmembrane region" description="Helical" evidence="1">
    <location>
        <begin position="34"/>
        <end position="52"/>
    </location>
</feature>
<accession>A0A9E8G8N1</accession>
<protein>
    <submittedName>
        <fullName evidence="2">Uncharacterized protein</fullName>
    </submittedName>
</protein>
<evidence type="ECO:0000256" key="1">
    <source>
        <dbReference type="SAM" id="Phobius"/>
    </source>
</evidence>
<reference evidence="2" key="1">
    <citation type="submission" date="2022-11" db="EMBL/GenBank/DDBJ databases">
        <title>Genomics discovery of giant fungal viruses from subsurface oceanic crustal fluids.</title>
        <authorList>
            <person name="Bhattacharjee A.S."/>
            <person name="Schulz F."/>
            <person name="Woyke T."/>
            <person name="Orcutt B.N."/>
            <person name="Matinez Martinez J."/>
        </authorList>
    </citation>
    <scope>NUCLEOTIDE SEQUENCE</scope>
    <source>
        <strain evidence="2">VSAG8.JdFR</strain>
    </source>
</reference>
<feature type="transmembrane region" description="Helical" evidence="1">
    <location>
        <begin position="151"/>
        <end position="172"/>
    </location>
</feature>
<keyword evidence="1" id="KW-0812">Transmembrane</keyword>
<proteinExistence type="predicted"/>
<keyword evidence="1" id="KW-0472">Membrane</keyword>
<keyword evidence="1" id="KW-1133">Transmembrane helix</keyword>
<evidence type="ECO:0000313" key="2">
    <source>
        <dbReference type="EMBL" id="UZT29170.1"/>
    </source>
</evidence>
<feature type="transmembrane region" description="Helical" evidence="1">
    <location>
        <begin position="192"/>
        <end position="209"/>
    </location>
</feature>
<feature type="transmembrane region" description="Helical" evidence="1">
    <location>
        <begin position="221"/>
        <end position="240"/>
    </location>
</feature>
<organism evidence="2">
    <name type="scientific">Nucleocytoviricota sp</name>
    <dbReference type="NCBI Taxonomy" id="2809609"/>
    <lineage>
        <taxon>Viruses</taxon>
        <taxon>Varidnaviria</taxon>
        <taxon>Bamfordvirae</taxon>
        <taxon>Nucleocytoviricota</taxon>
    </lineage>
</organism>